<evidence type="ECO:0000256" key="8">
    <source>
        <dbReference type="SAM" id="Phobius"/>
    </source>
</evidence>
<dbReference type="Gene3D" id="1.20.1560.10">
    <property type="entry name" value="ABC transporter type 1, transmembrane domain"/>
    <property type="match status" value="1"/>
</dbReference>
<dbReference type="FunFam" id="3.40.50.300:FF:000287">
    <property type="entry name" value="Multidrug ABC transporter ATP-binding protein"/>
    <property type="match status" value="1"/>
</dbReference>
<dbReference type="InterPro" id="IPR017871">
    <property type="entry name" value="ABC_transporter-like_CS"/>
</dbReference>
<dbReference type="InterPro" id="IPR003593">
    <property type="entry name" value="AAA+_ATPase"/>
</dbReference>
<dbReference type="InterPro" id="IPR039421">
    <property type="entry name" value="Type_1_exporter"/>
</dbReference>
<dbReference type="EMBL" id="MLJW01000162">
    <property type="protein sequence ID" value="OIQ95687.1"/>
    <property type="molecule type" value="Genomic_DNA"/>
</dbReference>
<dbReference type="InterPro" id="IPR011527">
    <property type="entry name" value="ABC1_TM_dom"/>
</dbReference>
<proteinExistence type="predicted"/>
<name>A0A1J5RUL4_9ZZZZ</name>
<evidence type="ECO:0000256" key="6">
    <source>
        <dbReference type="ARBA" id="ARBA00022989"/>
    </source>
</evidence>
<dbReference type="InterPro" id="IPR027417">
    <property type="entry name" value="P-loop_NTPase"/>
</dbReference>
<evidence type="ECO:0000256" key="5">
    <source>
        <dbReference type="ARBA" id="ARBA00022840"/>
    </source>
</evidence>
<dbReference type="GO" id="GO:0015421">
    <property type="term" value="F:ABC-type oligopeptide transporter activity"/>
    <property type="evidence" value="ECO:0007669"/>
    <property type="project" value="TreeGrafter"/>
</dbReference>
<dbReference type="SMART" id="SM00382">
    <property type="entry name" value="AAA"/>
    <property type="match status" value="1"/>
</dbReference>
<protein>
    <submittedName>
        <fullName evidence="11">Putative ABC transporter ATP-binding protein</fullName>
    </submittedName>
</protein>
<keyword evidence="6 8" id="KW-1133">Transmembrane helix</keyword>
<keyword evidence="3 8" id="KW-0812">Transmembrane</keyword>
<gene>
    <name evidence="11" type="ORF">GALL_223630</name>
</gene>
<dbReference type="PROSITE" id="PS50893">
    <property type="entry name" value="ABC_TRANSPORTER_2"/>
    <property type="match status" value="1"/>
</dbReference>
<keyword evidence="2" id="KW-0813">Transport</keyword>
<dbReference type="SUPFAM" id="SSF52540">
    <property type="entry name" value="P-loop containing nucleoside triphosphate hydrolases"/>
    <property type="match status" value="1"/>
</dbReference>
<evidence type="ECO:0000256" key="3">
    <source>
        <dbReference type="ARBA" id="ARBA00022692"/>
    </source>
</evidence>
<feature type="transmembrane region" description="Helical" evidence="8">
    <location>
        <begin position="266"/>
        <end position="283"/>
    </location>
</feature>
<keyword evidence="7 8" id="KW-0472">Membrane</keyword>
<dbReference type="Pfam" id="PF00005">
    <property type="entry name" value="ABC_tran"/>
    <property type="match status" value="1"/>
</dbReference>
<evidence type="ECO:0000256" key="2">
    <source>
        <dbReference type="ARBA" id="ARBA00022448"/>
    </source>
</evidence>
<dbReference type="PANTHER" id="PTHR43394:SF1">
    <property type="entry name" value="ATP-BINDING CASSETTE SUB-FAMILY B MEMBER 10, MITOCHONDRIAL"/>
    <property type="match status" value="1"/>
</dbReference>
<dbReference type="CDD" id="cd18550">
    <property type="entry name" value="ABC_6TM_exporter_like"/>
    <property type="match status" value="1"/>
</dbReference>
<dbReference type="InterPro" id="IPR036640">
    <property type="entry name" value="ABC1_TM_sf"/>
</dbReference>
<dbReference type="AlphaFoldDB" id="A0A1J5RUL4"/>
<comment type="caution">
    <text evidence="11">The sequence shown here is derived from an EMBL/GenBank/DDBJ whole genome shotgun (WGS) entry which is preliminary data.</text>
</comment>
<accession>A0A1J5RUL4</accession>
<evidence type="ECO:0000256" key="1">
    <source>
        <dbReference type="ARBA" id="ARBA00004141"/>
    </source>
</evidence>
<keyword evidence="5 11" id="KW-0067">ATP-binding</keyword>
<dbReference type="InterPro" id="IPR003439">
    <property type="entry name" value="ABC_transporter-like_ATP-bd"/>
</dbReference>
<dbReference type="GO" id="GO:0016887">
    <property type="term" value="F:ATP hydrolysis activity"/>
    <property type="evidence" value="ECO:0007669"/>
    <property type="project" value="InterPro"/>
</dbReference>
<keyword evidence="4" id="KW-0547">Nucleotide-binding</keyword>
<dbReference type="SUPFAM" id="SSF90123">
    <property type="entry name" value="ABC transporter transmembrane region"/>
    <property type="match status" value="1"/>
</dbReference>
<dbReference type="Gene3D" id="3.40.50.300">
    <property type="entry name" value="P-loop containing nucleotide triphosphate hydrolases"/>
    <property type="match status" value="1"/>
</dbReference>
<comment type="subcellular location">
    <subcellularLocation>
        <location evidence="1">Membrane</location>
        <topology evidence="1">Multi-pass membrane protein</topology>
    </subcellularLocation>
</comment>
<organism evidence="11">
    <name type="scientific">mine drainage metagenome</name>
    <dbReference type="NCBI Taxonomy" id="410659"/>
    <lineage>
        <taxon>unclassified sequences</taxon>
        <taxon>metagenomes</taxon>
        <taxon>ecological metagenomes</taxon>
    </lineage>
</organism>
<dbReference type="PROSITE" id="PS50929">
    <property type="entry name" value="ABC_TM1F"/>
    <property type="match status" value="1"/>
</dbReference>
<feature type="transmembrane region" description="Helical" evidence="8">
    <location>
        <begin position="78"/>
        <end position="102"/>
    </location>
</feature>
<evidence type="ECO:0000256" key="4">
    <source>
        <dbReference type="ARBA" id="ARBA00022741"/>
    </source>
</evidence>
<evidence type="ECO:0000313" key="11">
    <source>
        <dbReference type="EMBL" id="OIQ95687.1"/>
    </source>
</evidence>
<evidence type="ECO:0000259" key="9">
    <source>
        <dbReference type="PROSITE" id="PS50893"/>
    </source>
</evidence>
<evidence type="ECO:0000259" key="10">
    <source>
        <dbReference type="PROSITE" id="PS50929"/>
    </source>
</evidence>
<dbReference type="PANTHER" id="PTHR43394">
    <property type="entry name" value="ATP-DEPENDENT PERMEASE MDL1, MITOCHONDRIAL"/>
    <property type="match status" value="1"/>
</dbReference>
<feature type="transmembrane region" description="Helical" evidence="8">
    <location>
        <begin position="164"/>
        <end position="197"/>
    </location>
</feature>
<sequence>MSRGFPRGGGGFLSLETSPAKDKAKAWGRIVSAFAPYRWRVAVVLVAIFVTAGLGLVNPILTKHVFDDAIAKGNLHLLVVYGVIMMLVPVLSGGIGILQTYWTNRIGQNVVRDLRVRLFAHLQRLPLGFFTSTRTGEIQSRIANDVGGVQGMLANTATGVVSNLALSVGAIIAMVVISPVLTLISLVTVPFFVWLTLRAGAIRRRITRERQKSIATFNAITNESLSISGVLLTKGFGGEAAALDRFSVENDRLSELEVSQQMVGRWLFMFVGVFMSITPALIYEVAGWQMIRGGAFFGPPLTIGTVIAFVALQARLFFPVTQLLGTHVEIQGALALFERVFEYLDLPTEPQDRPGARSIPNSETSGRLSFRNVFFRYEAARGPGGPRAPAAAVPHTLNDISFEARPGQLIALVGPSGAGKTTIAYLAARFYDVNQGAVLIGDHDVRDIARASLRECVGIVTQEPFLMHASVRENLLYAKPDATEEQMHAAARMAAIHDRIMELSDGYDTVVGERGFRLSGGEKQRLAIARVILKDPKILILDEATSALDSRAERLIQTALESLMKGRTTLAIAHRLSTVLKADQVLVVDRGVIVERGTHAELAAANGLYAKLYREQFRRDEADENVG</sequence>
<dbReference type="GO" id="GO:0005524">
    <property type="term" value="F:ATP binding"/>
    <property type="evidence" value="ECO:0007669"/>
    <property type="project" value="UniProtKB-KW"/>
</dbReference>
<evidence type="ECO:0000256" key="7">
    <source>
        <dbReference type="ARBA" id="ARBA00023136"/>
    </source>
</evidence>
<dbReference type="PROSITE" id="PS00211">
    <property type="entry name" value="ABC_TRANSPORTER_1"/>
    <property type="match status" value="1"/>
</dbReference>
<dbReference type="GO" id="GO:0016020">
    <property type="term" value="C:membrane"/>
    <property type="evidence" value="ECO:0007669"/>
    <property type="project" value="UniProtKB-SubCell"/>
</dbReference>
<feature type="domain" description="ABC transporter" evidence="9">
    <location>
        <begin position="368"/>
        <end position="615"/>
    </location>
</feature>
<dbReference type="Pfam" id="PF00664">
    <property type="entry name" value="ABC_membrane"/>
    <property type="match status" value="1"/>
</dbReference>
<reference evidence="11" key="1">
    <citation type="submission" date="2016-10" db="EMBL/GenBank/DDBJ databases">
        <title>Sequence of Gallionella enrichment culture.</title>
        <authorList>
            <person name="Poehlein A."/>
            <person name="Muehling M."/>
            <person name="Daniel R."/>
        </authorList>
    </citation>
    <scope>NUCLEOTIDE SEQUENCE</scope>
</reference>
<feature type="domain" description="ABC transmembrane type-1" evidence="10">
    <location>
        <begin position="42"/>
        <end position="332"/>
    </location>
</feature>
<feature type="transmembrane region" description="Helical" evidence="8">
    <location>
        <begin position="37"/>
        <end position="57"/>
    </location>
</feature>